<keyword evidence="1 2" id="KW-0732">Signal</keyword>
<protein>
    <submittedName>
        <fullName evidence="4">Transporter substrate-binding domain-containing protein</fullName>
    </submittedName>
</protein>
<reference evidence="5" key="1">
    <citation type="journal article" date="2019" name="Int. J. Syst. Evol. Microbiol.">
        <title>The Global Catalogue of Microorganisms (GCM) 10K type strain sequencing project: providing services to taxonomists for standard genome sequencing and annotation.</title>
        <authorList>
            <consortium name="The Broad Institute Genomics Platform"/>
            <consortium name="The Broad Institute Genome Sequencing Center for Infectious Disease"/>
            <person name="Wu L."/>
            <person name="Ma J."/>
        </authorList>
    </citation>
    <scope>NUCLEOTIDE SEQUENCE [LARGE SCALE GENOMIC DNA]</scope>
    <source>
        <strain evidence="5">KCTC 42281</strain>
    </source>
</reference>
<dbReference type="PANTHER" id="PTHR35936">
    <property type="entry name" value="MEMBRANE-BOUND LYTIC MUREIN TRANSGLYCOSYLASE F"/>
    <property type="match status" value="1"/>
</dbReference>
<dbReference type="SMART" id="SM00062">
    <property type="entry name" value="PBPb"/>
    <property type="match status" value="1"/>
</dbReference>
<dbReference type="SUPFAM" id="SSF53850">
    <property type="entry name" value="Periplasmic binding protein-like II"/>
    <property type="match status" value="1"/>
</dbReference>
<dbReference type="InterPro" id="IPR001638">
    <property type="entry name" value="Solute-binding_3/MltF_N"/>
</dbReference>
<feature type="chain" id="PRO_5045495277" evidence="2">
    <location>
        <begin position="25"/>
        <end position="270"/>
    </location>
</feature>
<evidence type="ECO:0000256" key="2">
    <source>
        <dbReference type="SAM" id="SignalP"/>
    </source>
</evidence>
<dbReference type="PANTHER" id="PTHR35936:SF17">
    <property type="entry name" value="ARGININE-BINDING EXTRACELLULAR PROTEIN ARTP"/>
    <property type="match status" value="1"/>
</dbReference>
<evidence type="ECO:0000259" key="3">
    <source>
        <dbReference type="SMART" id="SM00062"/>
    </source>
</evidence>
<accession>A0ABV7X1U3</accession>
<gene>
    <name evidence="4" type="ORF">ACFOOL_12410</name>
</gene>
<comment type="caution">
    <text evidence="4">The sequence shown here is derived from an EMBL/GenBank/DDBJ whole genome shotgun (WGS) entry which is preliminary data.</text>
</comment>
<dbReference type="Pfam" id="PF00497">
    <property type="entry name" value="SBP_bac_3"/>
    <property type="match status" value="1"/>
</dbReference>
<feature type="domain" description="Solute-binding protein family 3/N-terminal" evidence="3">
    <location>
        <begin position="35"/>
        <end position="254"/>
    </location>
</feature>
<dbReference type="Gene3D" id="3.40.190.10">
    <property type="entry name" value="Periplasmic binding protein-like II"/>
    <property type="match status" value="2"/>
</dbReference>
<evidence type="ECO:0000313" key="4">
    <source>
        <dbReference type="EMBL" id="MFC3705561.1"/>
    </source>
</evidence>
<keyword evidence="5" id="KW-1185">Reference proteome</keyword>
<feature type="signal peptide" evidence="2">
    <location>
        <begin position="1"/>
        <end position="24"/>
    </location>
</feature>
<dbReference type="Proteomes" id="UP001595613">
    <property type="component" value="Unassembled WGS sequence"/>
</dbReference>
<name>A0ABV7X1U3_9HYPH</name>
<dbReference type="EMBL" id="JBHRYD010000010">
    <property type="protein sequence ID" value="MFC3705561.1"/>
    <property type="molecule type" value="Genomic_DNA"/>
</dbReference>
<evidence type="ECO:0000256" key="1">
    <source>
        <dbReference type="ARBA" id="ARBA00022729"/>
    </source>
</evidence>
<evidence type="ECO:0000313" key="5">
    <source>
        <dbReference type="Proteomes" id="UP001595613"/>
    </source>
</evidence>
<organism evidence="4 5">
    <name type="scientific">Devosia honganensis</name>
    <dbReference type="NCBI Taxonomy" id="1610527"/>
    <lineage>
        <taxon>Bacteria</taxon>
        <taxon>Pseudomonadati</taxon>
        <taxon>Pseudomonadota</taxon>
        <taxon>Alphaproteobacteria</taxon>
        <taxon>Hyphomicrobiales</taxon>
        <taxon>Devosiaceae</taxon>
        <taxon>Devosia</taxon>
    </lineage>
</organism>
<sequence length="270" mass="29189">MKLNIKLLSTVALASVMMVGPALADALADIRERGEIAIAIDLGVPPWGMLDADLKPAGADVEIATKLAEDLGVNLRIVEVTGPNRVPFLLTNKADIVVSSFAITPERAEVVDFVPYSVNRLIVFAPKDIEMNGLEGLAGKNIGVVRGNLQDTELTKKAPESTILTRYDDDATTIQALLSGQVEGMSAPYGIYLNLAERFPDQNLEPKADVVQQPLGIGLRQNEPELKAWLLDWAEKSHADGSLNEVFEAYMGGPLPDLTSEFELVRASLQ</sequence>
<dbReference type="RefSeq" id="WP_380097417.1">
    <property type="nucleotide sequence ID" value="NZ_JBHRYD010000010.1"/>
</dbReference>
<proteinExistence type="predicted"/>